<evidence type="ECO:0000256" key="1">
    <source>
        <dbReference type="SAM" id="SignalP"/>
    </source>
</evidence>
<dbReference type="PATRIC" id="fig|907348.3.peg.751"/>
<accession>H7EIU0</accession>
<comment type="caution">
    <text evidence="2">The sequence shown here is derived from an EMBL/GenBank/DDBJ whole genome shotgun (WGS) entry which is preliminary data.</text>
</comment>
<dbReference type="OrthoDB" id="3710702at2"/>
<evidence type="ECO:0000313" key="3">
    <source>
        <dbReference type="Proteomes" id="UP000003571"/>
    </source>
</evidence>
<proteinExistence type="predicted"/>
<name>H7EIU0_9SPIR</name>
<keyword evidence="1" id="KW-0732">Signal</keyword>
<keyword evidence="3" id="KW-1185">Reference proteome</keyword>
<reference evidence="2 3" key="1">
    <citation type="submission" date="2011-09" db="EMBL/GenBank/DDBJ databases">
        <title>The draft genome of Treponema saccharophilum DSM 2985.</title>
        <authorList>
            <consortium name="US DOE Joint Genome Institute (JGI-PGF)"/>
            <person name="Lucas S."/>
            <person name="Copeland A."/>
            <person name="Lapidus A."/>
            <person name="Glavina del Rio T."/>
            <person name="Dalin E."/>
            <person name="Tice H."/>
            <person name="Bruce D."/>
            <person name="Goodwin L."/>
            <person name="Pitluck S."/>
            <person name="Peters L."/>
            <person name="Kyrpides N."/>
            <person name="Mavromatis K."/>
            <person name="Ivanova N."/>
            <person name="Markowitz V."/>
            <person name="Cheng J.-F."/>
            <person name="Hugenholtz P."/>
            <person name="Woyke T."/>
            <person name="Wu D."/>
            <person name="Gronow S."/>
            <person name="Wellnitz S."/>
            <person name="Brambilla E."/>
            <person name="Klenk H.-P."/>
            <person name="Eisen J.A."/>
        </authorList>
    </citation>
    <scope>NUCLEOTIDE SEQUENCE [LARGE SCALE GENOMIC DNA]</scope>
    <source>
        <strain evidence="2 3">DSM 2985</strain>
    </source>
</reference>
<dbReference type="STRING" id="907348.TresaDRAFT_2396"/>
<feature type="chain" id="PRO_5003609171" description="Lipoprotein" evidence="1">
    <location>
        <begin position="26"/>
        <end position="842"/>
    </location>
</feature>
<dbReference type="Proteomes" id="UP000003571">
    <property type="component" value="Unassembled WGS sequence"/>
</dbReference>
<feature type="signal peptide" evidence="1">
    <location>
        <begin position="1"/>
        <end position="25"/>
    </location>
</feature>
<evidence type="ECO:0008006" key="4">
    <source>
        <dbReference type="Google" id="ProtNLM"/>
    </source>
</evidence>
<gene>
    <name evidence="2" type="ORF">TresaDRAFT_2396</name>
</gene>
<dbReference type="AlphaFoldDB" id="H7EIU0"/>
<dbReference type="RefSeq" id="WP_002703010.1">
    <property type="nucleotide sequence ID" value="NZ_AGRW01000038.1"/>
</dbReference>
<organism evidence="2 3">
    <name type="scientific">Treponema saccharophilum DSM 2985</name>
    <dbReference type="NCBI Taxonomy" id="907348"/>
    <lineage>
        <taxon>Bacteria</taxon>
        <taxon>Pseudomonadati</taxon>
        <taxon>Spirochaetota</taxon>
        <taxon>Spirochaetia</taxon>
        <taxon>Spirochaetales</taxon>
        <taxon>Treponemataceae</taxon>
        <taxon>Treponema</taxon>
    </lineage>
</organism>
<dbReference type="EMBL" id="AGRW01000038">
    <property type="protein sequence ID" value="EIC02518.1"/>
    <property type="molecule type" value="Genomic_DNA"/>
</dbReference>
<dbReference type="eggNOG" id="ENOG502ZAQK">
    <property type="taxonomic scope" value="Bacteria"/>
</dbReference>
<sequence length="842" mass="94727">MRKCGCGRFSALFLFLALLCGCASAPSDDLLYYKSVSAEWYAPDRELPSSEPRDNVNGDDPDDVYVKSLSQTFLKGYRFVLKNGKIWCAKEGKDGWELFLGTGLPFARKKGAFDSPSSISEIFADGDCLFAFDDRGRMYYVYTQKLPDEKIWDWRNVFGWPDKRVLRQNGLVRNKRGWAMGVRRKDILWYEDRFANQHHYGTMGLATLYFLSEDGQTIFFTDSGMPVDFSNRIQGPEHGSFVARSIGCSGSTIFLIADDGTMYTRLIDFDTMGCDPMFFKYTYRKLPQKWTGKDYLSNYSPWALPAEDWKREPAIPLFGKARLSRFISIHQNGQGNFARELRVAGIDPYGNEGYYFKQISSDEWQFRRAPLSIREGDFLSGKTERGMPTEFDFSGIFFDGGKTDETVSCSVSGFDIASEGESTLTFTMERDGWKETASFTVYTVEMWTYMVRYNPGFDGTPKQFFCTVVSPPETLETEHEEFGNFLKGLFGSIDRKVFALSCEASSEYAYIAGKRADGSEWYAVMGAGGNVIHPSEFAVQSIAGFYRDEGILLDPAKEFSAADIPEIERKIDSNKKFISYMKGELESYEIRKESTNRFYRTYSVVDFITTITLLNKIDFPKIKTMTSFGDRLVGTNAENFRNMYEYRSANYPSLIELTERRVENYEAVLNALRGGAKSAKCGAFLMDSFPQYFSAAGIPSFLDGISPSVSQTAVLKILGDEPFLSAFMLESCSGGNERAVVSVSGSSYAIRSALSASTSLGVPLSDYLSEHPIELDAHFLAVEGGGFLRKTFGVKSLQQKKGKFVWDGTALRITAENSVFPDNVIFESARCPDSAKKVRSQK</sequence>
<protein>
    <recommendedName>
        <fullName evidence="4">Lipoprotein</fullName>
    </recommendedName>
</protein>
<dbReference type="PROSITE" id="PS51257">
    <property type="entry name" value="PROKAR_LIPOPROTEIN"/>
    <property type="match status" value="1"/>
</dbReference>
<evidence type="ECO:0000313" key="2">
    <source>
        <dbReference type="EMBL" id="EIC02518.1"/>
    </source>
</evidence>